<evidence type="ECO:0000313" key="4">
    <source>
        <dbReference type="EMBL" id="USG62545.1"/>
    </source>
</evidence>
<dbReference type="SUPFAM" id="SSF52833">
    <property type="entry name" value="Thioredoxin-like"/>
    <property type="match status" value="1"/>
</dbReference>
<evidence type="ECO:0000259" key="3">
    <source>
        <dbReference type="PROSITE" id="PS50405"/>
    </source>
</evidence>
<evidence type="ECO:0000259" key="2">
    <source>
        <dbReference type="PROSITE" id="PS50404"/>
    </source>
</evidence>
<dbReference type="InterPro" id="IPR040079">
    <property type="entry name" value="Glutathione_S-Trfase"/>
</dbReference>
<organism evidence="4 5">
    <name type="scientific">Sneathiella marina</name>
    <dbReference type="NCBI Taxonomy" id="2950108"/>
    <lineage>
        <taxon>Bacteria</taxon>
        <taxon>Pseudomonadati</taxon>
        <taxon>Pseudomonadota</taxon>
        <taxon>Alphaproteobacteria</taxon>
        <taxon>Sneathiellales</taxon>
        <taxon>Sneathiellaceae</taxon>
        <taxon>Sneathiella</taxon>
    </lineage>
</organism>
<dbReference type="PROSITE" id="PS50405">
    <property type="entry name" value="GST_CTER"/>
    <property type="match status" value="1"/>
</dbReference>
<dbReference type="CDD" id="cd03182">
    <property type="entry name" value="GST_C_GTT2_like"/>
    <property type="match status" value="1"/>
</dbReference>
<protein>
    <submittedName>
        <fullName evidence="4">Glutathione S-transferase</fullName>
    </submittedName>
</protein>
<dbReference type="PANTHER" id="PTHR44051:SF2">
    <property type="entry name" value="HYPOTHETICAL GLUTATHIONE S-TRANSFERASE LIKE PROTEIN"/>
    <property type="match status" value="1"/>
</dbReference>
<dbReference type="Pfam" id="PF00043">
    <property type="entry name" value="GST_C"/>
    <property type="match status" value="1"/>
</dbReference>
<dbReference type="InterPro" id="IPR004046">
    <property type="entry name" value="GST_C"/>
</dbReference>
<dbReference type="Pfam" id="PF02798">
    <property type="entry name" value="GST_N"/>
    <property type="match status" value="1"/>
</dbReference>
<dbReference type="PANTHER" id="PTHR44051">
    <property type="entry name" value="GLUTATHIONE S-TRANSFERASE-RELATED"/>
    <property type="match status" value="1"/>
</dbReference>
<dbReference type="SUPFAM" id="SSF47616">
    <property type="entry name" value="GST C-terminal domain-like"/>
    <property type="match status" value="1"/>
</dbReference>
<dbReference type="SFLD" id="SFLDG00358">
    <property type="entry name" value="Main_(cytGST)"/>
    <property type="match status" value="1"/>
</dbReference>
<dbReference type="InterPro" id="IPR010987">
    <property type="entry name" value="Glutathione-S-Trfase_C-like"/>
</dbReference>
<dbReference type="InterPro" id="IPR036249">
    <property type="entry name" value="Thioredoxin-like_sf"/>
</dbReference>
<dbReference type="CDD" id="cd03051">
    <property type="entry name" value="GST_N_GTT2_like"/>
    <property type="match status" value="1"/>
</dbReference>
<dbReference type="InterPro" id="IPR036282">
    <property type="entry name" value="Glutathione-S-Trfase_C_sf"/>
</dbReference>
<dbReference type="Proteomes" id="UP001056291">
    <property type="component" value="Chromosome"/>
</dbReference>
<dbReference type="InterPro" id="IPR034345">
    <property type="entry name" value="Gtt2-like_N"/>
</dbReference>
<reference evidence="4" key="1">
    <citation type="submission" date="2022-06" db="EMBL/GenBank/DDBJ databases">
        <title>Sneathiella actinostolidae sp. nov., isolated from a sea anemonein the Western Pacific Ocean.</title>
        <authorList>
            <person name="Wei M.J."/>
        </authorList>
    </citation>
    <scope>NUCLEOTIDE SEQUENCE</scope>
    <source>
        <strain evidence="4">PHK-P5</strain>
    </source>
</reference>
<dbReference type="InterPro" id="IPR004045">
    <property type="entry name" value="Glutathione_S-Trfase_N"/>
</dbReference>
<gene>
    <name evidence="4" type="ORF">NBZ79_06100</name>
</gene>
<evidence type="ECO:0000256" key="1">
    <source>
        <dbReference type="RuleBase" id="RU003494"/>
    </source>
</evidence>
<sequence length="207" mass="22788">MIKVFDIEGFPNPARVRIALAEKGALDQVEFVPVDVMAGEHRTDAFKARNPDATVPYIELEDGSCISQCTAITEYIDGTFEGPNLIGKTPRERARIHMMNLRAEAGLVDAVGAYFHHATPGLGPDLETYQNAEWGEKEKEVALKTMRYLDSVLATDPYLAGDEFSMADITAFAGLAFADFANIETPANLTNLKAWRKKMAARPSFTN</sequence>
<name>A0ABY4W9V4_9PROT</name>
<feature type="domain" description="GST N-terminal" evidence="2">
    <location>
        <begin position="1"/>
        <end position="84"/>
    </location>
</feature>
<dbReference type="Gene3D" id="3.40.30.10">
    <property type="entry name" value="Glutaredoxin"/>
    <property type="match status" value="1"/>
</dbReference>
<evidence type="ECO:0000313" key="5">
    <source>
        <dbReference type="Proteomes" id="UP001056291"/>
    </source>
</evidence>
<proteinExistence type="inferred from homology"/>
<dbReference type="SFLD" id="SFLDS00019">
    <property type="entry name" value="Glutathione_Transferase_(cytos"/>
    <property type="match status" value="1"/>
</dbReference>
<comment type="similarity">
    <text evidence="1">Belongs to the GST superfamily.</text>
</comment>
<dbReference type="Gene3D" id="1.20.1050.10">
    <property type="match status" value="1"/>
</dbReference>
<keyword evidence="5" id="KW-1185">Reference proteome</keyword>
<feature type="domain" description="GST C-terminal" evidence="3">
    <location>
        <begin position="89"/>
        <end position="207"/>
    </location>
</feature>
<accession>A0ABY4W9V4</accession>
<dbReference type="PROSITE" id="PS50404">
    <property type="entry name" value="GST_NTER"/>
    <property type="match status" value="1"/>
</dbReference>
<dbReference type="EMBL" id="CP098747">
    <property type="protein sequence ID" value="USG62545.1"/>
    <property type="molecule type" value="Genomic_DNA"/>
</dbReference>
<dbReference type="InterPro" id="IPR034346">
    <property type="entry name" value="Gtt2-like_C"/>
</dbReference>